<name>A0A3G8JHD0_9ACTN</name>
<evidence type="ECO:0000313" key="1">
    <source>
        <dbReference type="EMBL" id="AZG43922.1"/>
    </source>
</evidence>
<reference evidence="1 2" key="1">
    <citation type="submission" date="2018-11" db="EMBL/GenBank/DDBJ databases">
        <title>Gordonia insulae sp. nov., isolated from an island soil.</title>
        <authorList>
            <person name="Kim Y.S."/>
            <person name="Kim S.B."/>
        </authorList>
    </citation>
    <scope>NUCLEOTIDE SEQUENCE [LARGE SCALE GENOMIC DNA]</scope>
    <source>
        <strain evidence="1 2">MMS17-SY073</strain>
    </source>
</reference>
<dbReference type="KEGG" id="gom:D7316_00497"/>
<evidence type="ECO:0000313" key="2">
    <source>
        <dbReference type="Proteomes" id="UP000271469"/>
    </source>
</evidence>
<dbReference type="Proteomes" id="UP000271469">
    <property type="component" value="Chromosome"/>
</dbReference>
<accession>A0A3G8JHD0</accession>
<evidence type="ECO:0008006" key="3">
    <source>
        <dbReference type="Google" id="ProtNLM"/>
    </source>
</evidence>
<dbReference type="EMBL" id="CP033972">
    <property type="protein sequence ID" value="AZG43922.1"/>
    <property type="molecule type" value="Genomic_DNA"/>
</dbReference>
<sequence length="76" mass="8425">MACCRQSGCMKTGIQGDDGETPIEELARIAARRRDIAREEEVAVRRARHAGLSWAEIGTLLGVSKQAMHKKYRKVG</sequence>
<gene>
    <name evidence="1" type="ORF">D7316_00497</name>
</gene>
<keyword evidence="2" id="KW-1185">Reference proteome</keyword>
<proteinExistence type="predicted"/>
<dbReference type="AlphaFoldDB" id="A0A3G8JHD0"/>
<protein>
    <recommendedName>
        <fullName evidence="3">RNA polymerase sigma factor 70 region 4 type 2 domain-containing protein</fullName>
    </recommendedName>
</protein>
<organism evidence="1 2">
    <name type="scientific">Gordonia insulae</name>
    <dbReference type="NCBI Taxonomy" id="2420509"/>
    <lineage>
        <taxon>Bacteria</taxon>
        <taxon>Bacillati</taxon>
        <taxon>Actinomycetota</taxon>
        <taxon>Actinomycetes</taxon>
        <taxon>Mycobacteriales</taxon>
        <taxon>Gordoniaceae</taxon>
        <taxon>Gordonia</taxon>
    </lineage>
</organism>